<dbReference type="InterPro" id="IPR011008">
    <property type="entry name" value="Dimeric_a/b-barrel"/>
</dbReference>
<dbReference type="Proteomes" id="UP000217785">
    <property type="component" value="Unassembled WGS sequence"/>
</dbReference>
<feature type="region of interest" description="Disordered" evidence="1">
    <location>
        <begin position="169"/>
        <end position="191"/>
    </location>
</feature>
<dbReference type="Pfam" id="PF16291">
    <property type="entry name" value="DUF4937"/>
    <property type="match status" value="1"/>
</dbReference>
<reference evidence="4" key="1">
    <citation type="submission" date="2017-07" db="EMBL/GenBank/DDBJ databases">
        <title>Draft genome sequence of Effusibacillus lacus strain skLN1.</title>
        <authorList>
            <person name="Watanabe M."/>
            <person name="Kojima H."/>
            <person name="Fukui M."/>
        </authorList>
    </citation>
    <scope>NUCLEOTIDE SEQUENCE [LARGE SCALE GENOMIC DNA]</scope>
    <source>
        <strain evidence="4">skLN1</strain>
    </source>
</reference>
<dbReference type="InterPro" id="IPR032555">
    <property type="entry name" value="DUF4937"/>
</dbReference>
<accession>A0A292YMC9</accession>
<dbReference type="RefSeq" id="WP_096181360.1">
    <property type="nucleotide sequence ID" value="NZ_BDUF01000026.1"/>
</dbReference>
<sequence length="231" mass="27174">MILKWIVCKVPDDKKEKFSSSQEEWSSLKGVRGFIGQIGGWDQRDKTDACILALWRDLESYRLFMDKEHDQIFHKNGQQQTYSSITVSLSEGLFNIPENVDSIQASLQKGKILKVADTIFNDDHEDHFIRVQEEILEPEYEESLWNVIWDCQQRDWSCGQILSRNHVGRRSEERHPFHSKQNDPVRRKMEGNPVNRSKIHKTPWHLAKEFCFYNAPNQIAKSPSVIPRLYM</sequence>
<evidence type="ECO:0000256" key="1">
    <source>
        <dbReference type="SAM" id="MobiDB-lite"/>
    </source>
</evidence>
<evidence type="ECO:0000313" key="3">
    <source>
        <dbReference type="EMBL" id="GAX89665.1"/>
    </source>
</evidence>
<evidence type="ECO:0000313" key="4">
    <source>
        <dbReference type="Proteomes" id="UP000217785"/>
    </source>
</evidence>
<evidence type="ECO:0000259" key="2">
    <source>
        <dbReference type="Pfam" id="PF16291"/>
    </source>
</evidence>
<keyword evidence="4" id="KW-1185">Reference proteome</keyword>
<gene>
    <name evidence="3" type="ORF">EFBL_1289</name>
</gene>
<dbReference type="AlphaFoldDB" id="A0A292YMC9"/>
<dbReference type="SUPFAM" id="SSF54909">
    <property type="entry name" value="Dimeric alpha+beta barrel"/>
    <property type="match status" value="1"/>
</dbReference>
<dbReference type="OrthoDB" id="2627153at2"/>
<organism evidence="3 4">
    <name type="scientific">Effusibacillus lacus</name>
    <dbReference type="NCBI Taxonomy" id="1348429"/>
    <lineage>
        <taxon>Bacteria</taxon>
        <taxon>Bacillati</taxon>
        <taxon>Bacillota</taxon>
        <taxon>Bacilli</taxon>
        <taxon>Bacillales</taxon>
        <taxon>Alicyclobacillaceae</taxon>
        <taxon>Effusibacillus</taxon>
    </lineage>
</organism>
<protein>
    <submittedName>
        <fullName evidence="3">DUF4937 domain-containing protein</fullName>
    </submittedName>
</protein>
<comment type="caution">
    <text evidence="3">The sequence shown here is derived from an EMBL/GenBank/DDBJ whole genome shotgun (WGS) entry which is preliminary data.</text>
</comment>
<feature type="compositionally biased region" description="Basic and acidic residues" evidence="1">
    <location>
        <begin position="169"/>
        <end position="190"/>
    </location>
</feature>
<feature type="domain" description="DUF4937" evidence="2">
    <location>
        <begin position="2"/>
        <end position="89"/>
    </location>
</feature>
<dbReference type="EMBL" id="BDUF01000026">
    <property type="protein sequence ID" value="GAX89665.1"/>
    <property type="molecule type" value="Genomic_DNA"/>
</dbReference>
<name>A0A292YMC9_9BACL</name>
<proteinExistence type="predicted"/>